<dbReference type="Pfam" id="PF02638">
    <property type="entry name" value="GHL10"/>
    <property type="match status" value="1"/>
</dbReference>
<gene>
    <name evidence="3" type="ORF">acsn021_22840</name>
</gene>
<evidence type="ECO:0000313" key="3">
    <source>
        <dbReference type="EMBL" id="BCJ94715.1"/>
    </source>
</evidence>
<reference evidence="3 4" key="1">
    <citation type="journal article" date="2016" name="Int. J. Syst. Evol. Microbiol.">
        <title>Descriptions of Anaerotaenia torta gen. nov., sp. nov. and Anaerocolumna cellulosilytica gen. nov., sp. nov. isolated from a methanogenic reactor of cattle waste.</title>
        <authorList>
            <person name="Uek A."/>
            <person name="Ohtaki Y."/>
            <person name="Kaku N."/>
            <person name="Ueki K."/>
        </authorList>
    </citation>
    <scope>NUCLEOTIDE SEQUENCE [LARGE SCALE GENOMIC DNA]</scope>
    <source>
        <strain evidence="3 4">SN021</strain>
    </source>
</reference>
<accession>A0A6S6R5W7</accession>
<protein>
    <recommendedName>
        <fullName evidence="2">Glycosyl hydrolase-like 10 domain-containing protein</fullName>
    </recommendedName>
</protein>
<keyword evidence="4" id="KW-1185">Reference proteome</keyword>
<proteinExistence type="predicted"/>
<evidence type="ECO:0000256" key="1">
    <source>
        <dbReference type="ARBA" id="ARBA00022729"/>
    </source>
</evidence>
<name>A0A6S6R5W7_9FIRM</name>
<dbReference type="SUPFAM" id="SSF51445">
    <property type="entry name" value="(Trans)glycosidases"/>
    <property type="match status" value="1"/>
</dbReference>
<evidence type="ECO:0000313" key="4">
    <source>
        <dbReference type="Proteomes" id="UP000515561"/>
    </source>
</evidence>
<dbReference type="InterPro" id="IPR052177">
    <property type="entry name" value="Divisome_Glycosyl_Hydrolase"/>
</dbReference>
<dbReference type="KEGG" id="acel:acsn021_22840"/>
<dbReference type="AlphaFoldDB" id="A0A6S6R5W7"/>
<dbReference type="EMBL" id="AP023367">
    <property type="protein sequence ID" value="BCJ94715.1"/>
    <property type="molecule type" value="Genomic_DNA"/>
</dbReference>
<evidence type="ECO:0000259" key="2">
    <source>
        <dbReference type="Pfam" id="PF02638"/>
    </source>
</evidence>
<keyword evidence="1" id="KW-0732">Signal</keyword>
<organism evidence="3 4">
    <name type="scientific">Anaerocolumna cellulosilytica</name>
    <dbReference type="NCBI Taxonomy" id="433286"/>
    <lineage>
        <taxon>Bacteria</taxon>
        <taxon>Bacillati</taxon>
        <taxon>Bacillota</taxon>
        <taxon>Clostridia</taxon>
        <taxon>Lachnospirales</taxon>
        <taxon>Lachnospiraceae</taxon>
        <taxon>Anaerocolumna</taxon>
    </lineage>
</organism>
<dbReference type="PANTHER" id="PTHR43405:SF1">
    <property type="entry name" value="GLYCOSYL HYDROLASE DIGH"/>
    <property type="match status" value="1"/>
</dbReference>
<feature type="domain" description="Glycosyl hydrolase-like 10" evidence="2">
    <location>
        <begin position="364"/>
        <end position="684"/>
    </location>
</feature>
<dbReference type="InterPro" id="IPR017853">
    <property type="entry name" value="GH"/>
</dbReference>
<sequence length="732" mass="81380">MNATDASGIKTVKWATGNRKVSYFKSNGTNLTLSKNNASVTIAKNGTYTFYAIDKAGNEAIKKLTISTIDIIAPSLNVTKSTEDLTKGNVVLNFTVSDEGLGIKSLRYLIGSKTENDFKNAGKVIKLTRTSTETEEAKNIFLYSGRLTVKTNNTFTFLVIDSAGNTYLTTTNVENIDKTAPTLTYTLNTSKPTNQPVTVTITGTDNGSGIAKAQYLTGSKTITDFGDTSDSAPIDLKLDANGKSSFKTDTNNTFTVLLTDNAGNETLQMIDVTNIDTKNPTISLNYAAINQAATITYTVTDAAGIASVRYLKGTNTDISSDKWNSAKDVTKSNNFKVTSAGNYSIMVEDLAGNRTIQEIYVELELKAVWISFLEFQAYGKNGYTEANFKKTIDTMFDNIVDLKMNAVIVQVRPFGDAMYPSAYFPWSKYISGTQGKDPGFDPLKYMVTAAHDRGLEIHAWLNPYRVTTSSTDFKSLSKDNPARMWREDKDTSNDRNVLSFGGNLYYNPAVKEVQELITNGIKEIVTNYDVDGIHFDDYFYPSLGSKYASNFDSVEYKAYTAECKTNGTKALGIADWRRNNVNTLVKNVYSSIKAINPNVQFGISPGGFIDSLASDLGYYVDVKTWLSSDGYIDYICPQIYWTFSHKTYPFDKTLDKWLSYRTSSSVKVYVGIANYRAGSTLETDWKNDPDVLKKQIEYSRKTGKVDGFMFFRYDFFYNKVCKPGVDRLLKIL</sequence>
<dbReference type="PANTHER" id="PTHR43405">
    <property type="entry name" value="GLYCOSYL HYDROLASE DIGH"/>
    <property type="match status" value="1"/>
</dbReference>
<dbReference type="Proteomes" id="UP000515561">
    <property type="component" value="Chromosome"/>
</dbReference>
<dbReference type="Gene3D" id="3.20.20.80">
    <property type="entry name" value="Glycosidases"/>
    <property type="match status" value="1"/>
</dbReference>
<dbReference type="InterPro" id="IPR003790">
    <property type="entry name" value="GHL10"/>
</dbReference>